<dbReference type="STRING" id="332999.SAMN04488511_11461"/>
<sequence length="98" mass="10925">MRYIVFLTVVVCILILTRAMAQPGIAEMGEARSFIRESFFSMSDLSYVLAALISIIGAVHVYHKMQMGKDVSADIPAWFFSALFIIVINIVLVHVFGL</sequence>
<dbReference type="RefSeq" id="WP_090985785.1">
    <property type="nucleotide sequence ID" value="NZ_FOJM01000014.1"/>
</dbReference>
<gene>
    <name evidence="2" type="ORF">SAMN04488511_11461</name>
</gene>
<dbReference type="OrthoDB" id="1029065at2"/>
<keyword evidence="1" id="KW-0812">Transmembrane</keyword>
<feature type="transmembrane region" description="Helical" evidence="1">
    <location>
        <begin position="75"/>
        <end position="96"/>
    </location>
</feature>
<keyword evidence="1" id="KW-1133">Transmembrane helix</keyword>
<name>A0A1I0TVN0_9SPHI</name>
<keyword evidence="1" id="KW-0472">Membrane</keyword>
<proteinExistence type="predicted"/>
<feature type="transmembrane region" description="Helical" evidence="1">
    <location>
        <begin position="45"/>
        <end position="63"/>
    </location>
</feature>
<organism evidence="2 3">
    <name type="scientific">Pedobacter suwonensis</name>
    <dbReference type="NCBI Taxonomy" id="332999"/>
    <lineage>
        <taxon>Bacteria</taxon>
        <taxon>Pseudomonadati</taxon>
        <taxon>Bacteroidota</taxon>
        <taxon>Sphingobacteriia</taxon>
        <taxon>Sphingobacteriales</taxon>
        <taxon>Sphingobacteriaceae</taxon>
        <taxon>Pedobacter</taxon>
    </lineage>
</organism>
<dbReference type="Proteomes" id="UP000198836">
    <property type="component" value="Unassembled WGS sequence"/>
</dbReference>
<evidence type="ECO:0000256" key="1">
    <source>
        <dbReference type="SAM" id="Phobius"/>
    </source>
</evidence>
<evidence type="ECO:0000313" key="3">
    <source>
        <dbReference type="Proteomes" id="UP000198836"/>
    </source>
</evidence>
<keyword evidence="3" id="KW-1185">Reference proteome</keyword>
<evidence type="ECO:0000313" key="2">
    <source>
        <dbReference type="EMBL" id="SFA54996.1"/>
    </source>
</evidence>
<accession>A0A1I0TVN0</accession>
<reference evidence="3" key="1">
    <citation type="submission" date="2016-10" db="EMBL/GenBank/DDBJ databases">
        <authorList>
            <person name="Varghese N."/>
            <person name="Submissions S."/>
        </authorList>
    </citation>
    <scope>NUCLEOTIDE SEQUENCE [LARGE SCALE GENOMIC DNA]</scope>
    <source>
        <strain evidence="3">DSM 18130</strain>
    </source>
</reference>
<dbReference type="AlphaFoldDB" id="A0A1I0TVN0"/>
<protein>
    <submittedName>
        <fullName evidence="2">Uncharacterized protein</fullName>
    </submittedName>
</protein>
<dbReference type="InterPro" id="IPR025408">
    <property type="entry name" value="DUF4134"/>
</dbReference>
<dbReference type="Pfam" id="PF13572">
    <property type="entry name" value="DUF4134"/>
    <property type="match status" value="1"/>
</dbReference>
<dbReference type="EMBL" id="FOJM01000014">
    <property type="protein sequence ID" value="SFA54996.1"/>
    <property type="molecule type" value="Genomic_DNA"/>
</dbReference>